<dbReference type="GO" id="GO:0008320">
    <property type="term" value="F:protein transmembrane transporter activity"/>
    <property type="evidence" value="ECO:0007669"/>
    <property type="project" value="UniProtKB-UniRule"/>
</dbReference>
<dbReference type="PANTHER" id="PTHR42982:SF8">
    <property type="entry name" value="SEC-INDEPENDENT PROTEIN TRANSLOCASE PROTEIN TATA"/>
    <property type="match status" value="1"/>
</dbReference>
<dbReference type="GO" id="GO:0043953">
    <property type="term" value="P:protein transport by the Tat complex"/>
    <property type="evidence" value="ECO:0007669"/>
    <property type="project" value="UniProtKB-UniRule"/>
</dbReference>
<comment type="subunit">
    <text evidence="9">The Tat system comprises two distinct complexes: a TatABC complex, containing multiple copies of TatA, TatB and TatC subunits, and a separate TatA complex, containing only TatA subunits. Substrates initially bind to the TatABC complex, which probably triggers association of the separate TatA complex to form the active translocon.</text>
</comment>
<keyword evidence="3 9" id="KW-1003">Cell membrane</keyword>
<keyword evidence="6 9" id="KW-1133">Transmembrane helix</keyword>
<dbReference type="Proteomes" id="UP000321723">
    <property type="component" value="Unassembled WGS sequence"/>
</dbReference>
<evidence type="ECO:0000313" key="12">
    <source>
        <dbReference type="EMBL" id="MBB5475044.1"/>
    </source>
</evidence>
<dbReference type="Gene3D" id="1.20.5.3310">
    <property type="match status" value="1"/>
</dbReference>
<dbReference type="HAMAP" id="MF_00236">
    <property type="entry name" value="TatA_E"/>
    <property type="match status" value="1"/>
</dbReference>
<comment type="subcellular location">
    <subcellularLocation>
        <location evidence="1 9">Cell membrane</location>
        <topology evidence="1 9">Single-pass membrane protein</topology>
    </subcellularLocation>
</comment>
<keyword evidence="4 9" id="KW-0812">Transmembrane</keyword>
<feature type="compositionally biased region" description="Pro residues" evidence="10">
    <location>
        <begin position="56"/>
        <end position="85"/>
    </location>
</feature>
<dbReference type="PANTHER" id="PTHR42982">
    <property type="entry name" value="SEC-INDEPENDENT PROTEIN TRANSLOCASE PROTEIN TATA"/>
    <property type="match status" value="1"/>
</dbReference>
<dbReference type="InterPro" id="IPR006312">
    <property type="entry name" value="TatA/E"/>
</dbReference>
<dbReference type="GO" id="GO:0033281">
    <property type="term" value="C:TAT protein transport complex"/>
    <property type="evidence" value="ECO:0007669"/>
    <property type="project" value="UniProtKB-UniRule"/>
</dbReference>
<dbReference type="AlphaFoldDB" id="A0A511FG98"/>
<keyword evidence="2 9" id="KW-0813">Transport</keyword>
<name>A0A511FG98_9CELL</name>
<dbReference type="InterPro" id="IPR003369">
    <property type="entry name" value="TatA/B/E"/>
</dbReference>
<proteinExistence type="inferred from homology"/>
<evidence type="ECO:0000256" key="2">
    <source>
        <dbReference type="ARBA" id="ARBA00022448"/>
    </source>
</evidence>
<comment type="caution">
    <text evidence="11">The sequence shown here is derived from an EMBL/GenBank/DDBJ whole genome shotgun (WGS) entry which is preliminary data.</text>
</comment>
<keyword evidence="13" id="KW-1185">Reference proteome</keyword>
<comment type="similarity">
    <text evidence="9">Belongs to the TatA/E family.</text>
</comment>
<protein>
    <recommendedName>
        <fullName evidence="9">Sec-independent protein translocase protein TatA</fullName>
    </recommendedName>
</protein>
<keyword evidence="8 9" id="KW-0472">Membrane</keyword>
<sequence>MGRLFEHPAAILFLILIVLLLFGAKRLPDVAKGVGQSLKIFKREVRDLTEDDDKPAPPAVPTVPPTAAAPPAPAAPATPPAPVAPAPTEQGSTDPRP</sequence>
<evidence type="ECO:0000256" key="1">
    <source>
        <dbReference type="ARBA" id="ARBA00004162"/>
    </source>
</evidence>
<evidence type="ECO:0000256" key="3">
    <source>
        <dbReference type="ARBA" id="ARBA00022475"/>
    </source>
</evidence>
<evidence type="ECO:0000256" key="7">
    <source>
        <dbReference type="ARBA" id="ARBA00023010"/>
    </source>
</evidence>
<dbReference type="Pfam" id="PF02416">
    <property type="entry name" value="TatA_B_E"/>
    <property type="match status" value="1"/>
</dbReference>
<evidence type="ECO:0000256" key="10">
    <source>
        <dbReference type="SAM" id="MobiDB-lite"/>
    </source>
</evidence>
<reference evidence="11 13" key="1">
    <citation type="submission" date="2019-07" db="EMBL/GenBank/DDBJ databases">
        <title>Whole genome shotgun sequence of Cellulomonas hominis NBRC 16055.</title>
        <authorList>
            <person name="Hosoyama A."/>
            <person name="Uohara A."/>
            <person name="Ohji S."/>
            <person name="Ichikawa N."/>
        </authorList>
    </citation>
    <scope>NUCLEOTIDE SEQUENCE [LARGE SCALE GENOMIC DNA]</scope>
    <source>
        <strain evidence="11 13">NBRC 16055</strain>
    </source>
</reference>
<keyword evidence="7 9" id="KW-0811">Translocation</keyword>
<feature type="region of interest" description="Disordered" evidence="10">
    <location>
        <begin position="47"/>
        <end position="97"/>
    </location>
</feature>
<gene>
    <name evidence="9" type="primary">tatA</name>
    <name evidence="11" type="ORF">CHO01_24630</name>
    <name evidence="12" type="ORF">HNR08_003780</name>
</gene>
<reference evidence="12 14" key="2">
    <citation type="submission" date="2020-08" db="EMBL/GenBank/DDBJ databases">
        <title>Sequencing the genomes of 1000 actinobacteria strains.</title>
        <authorList>
            <person name="Klenk H.-P."/>
        </authorList>
    </citation>
    <scope>NUCLEOTIDE SEQUENCE [LARGE SCALE GENOMIC DNA]</scope>
    <source>
        <strain evidence="12 14">DSM 9581</strain>
    </source>
</reference>
<dbReference type="OrthoDB" id="5245163at2"/>
<evidence type="ECO:0000313" key="11">
    <source>
        <dbReference type="EMBL" id="GEL47347.1"/>
    </source>
</evidence>
<comment type="function">
    <text evidence="9">Part of the twin-arginine translocation (Tat) system that transports large folded proteins containing a characteristic twin-arginine motif in their signal peptide across membranes. TatA could form the protein-conducting channel of the Tat system.</text>
</comment>
<keyword evidence="5 9" id="KW-0653">Protein transport</keyword>
<dbReference type="RefSeq" id="WP_146838378.1">
    <property type="nucleotide sequence ID" value="NZ_BJVQ01000036.1"/>
</dbReference>
<evidence type="ECO:0000313" key="14">
    <source>
        <dbReference type="Proteomes" id="UP000564629"/>
    </source>
</evidence>
<dbReference type="EMBL" id="BJVQ01000036">
    <property type="protein sequence ID" value="GEL47347.1"/>
    <property type="molecule type" value="Genomic_DNA"/>
</dbReference>
<organism evidence="11 13">
    <name type="scientific">Cellulomonas hominis</name>
    <dbReference type="NCBI Taxonomy" id="156981"/>
    <lineage>
        <taxon>Bacteria</taxon>
        <taxon>Bacillati</taxon>
        <taxon>Actinomycetota</taxon>
        <taxon>Actinomycetes</taxon>
        <taxon>Micrococcales</taxon>
        <taxon>Cellulomonadaceae</taxon>
        <taxon>Cellulomonas</taxon>
    </lineage>
</organism>
<dbReference type="Proteomes" id="UP000564629">
    <property type="component" value="Unassembled WGS sequence"/>
</dbReference>
<evidence type="ECO:0000256" key="6">
    <source>
        <dbReference type="ARBA" id="ARBA00022989"/>
    </source>
</evidence>
<accession>A0A511FG98</accession>
<evidence type="ECO:0000256" key="4">
    <source>
        <dbReference type="ARBA" id="ARBA00022692"/>
    </source>
</evidence>
<dbReference type="EMBL" id="JACHDN010000001">
    <property type="protein sequence ID" value="MBB5475044.1"/>
    <property type="molecule type" value="Genomic_DNA"/>
</dbReference>
<evidence type="ECO:0000256" key="8">
    <source>
        <dbReference type="ARBA" id="ARBA00023136"/>
    </source>
</evidence>
<evidence type="ECO:0000313" key="13">
    <source>
        <dbReference type="Proteomes" id="UP000321723"/>
    </source>
</evidence>
<evidence type="ECO:0000256" key="9">
    <source>
        <dbReference type="HAMAP-Rule" id="MF_00236"/>
    </source>
</evidence>
<evidence type="ECO:0000256" key="5">
    <source>
        <dbReference type="ARBA" id="ARBA00022927"/>
    </source>
</evidence>